<dbReference type="GO" id="GO:0005829">
    <property type="term" value="C:cytosol"/>
    <property type="evidence" value="ECO:0007669"/>
    <property type="project" value="TreeGrafter"/>
</dbReference>
<feature type="compositionally biased region" description="Polar residues" evidence="2">
    <location>
        <begin position="484"/>
        <end position="499"/>
    </location>
</feature>
<keyword evidence="1" id="KW-0175">Coiled coil</keyword>
<dbReference type="GeneTree" id="ENSGT00940000156105"/>
<dbReference type="SMART" id="SM00233">
    <property type="entry name" value="PH"/>
    <property type="match status" value="1"/>
</dbReference>
<protein>
    <submittedName>
        <fullName evidence="5">Amyloid beta (A4) precursor protein-binding, family B, member 1 interacting protein</fullName>
    </submittedName>
</protein>
<dbReference type="SUPFAM" id="SSF50729">
    <property type="entry name" value="PH domain-like"/>
    <property type="match status" value="1"/>
</dbReference>
<dbReference type="InterPro" id="IPR000159">
    <property type="entry name" value="RA_dom"/>
</dbReference>
<dbReference type="PANTHER" id="PTHR11243">
    <property type="entry name" value="GROWTH FACTOR RECEPTOR-BOUND PROTEIN"/>
    <property type="match status" value="1"/>
</dbReference>
<accession>A0A8C4NDZ2</accession>
<name>A0A8C4NDZ2_EPTBU</name>
<dbReference type="Gene3D" id="3.10.20.90">
    <property type="entry name" value="Phosphatidylinositol 3-kinase Catalytic Subunit, Chain A, domain 1"/>
    <property type="match status" value="1"/>
</dbReference>
<evidence type="ECO:0000313" key="6">
    <source>
        <dbReference type="Proteomes" id="UP000694388"/>
    </source>
</evidence>
<evidence type="ECO:0000259" key="4">
    <source>
        <dbReference type="PROSITE" id="PS50200"/>
    </source>
</evidence>
<organism evidence="5 6">
    <name type="scientific">Eptatretus burgeri</name>
    <name type="common">Inshore hagfish</name>
    <dbReference type="NCBI Taxonomy" id="7764"/>
    <lineage>
        <taxon>Eukaryota</taxon>
        <taxon>Metazoa</taxon>
        <taxon>Chordata</taxon>
        <taxon>Craniata</taxon>
        <taxon>Vertebrata</taxon>
        <taxon>Cyclostomata</taxon>
        <taxon>Myxini</taxon>
        <taxon>Myxiniformes</taxon>
        <taxon>Myxinidae</taxon>
        <taxon>Eptatretinae</taxon>
        <taxon>Eptatretus</taxon>
    </lineage>
</organism>
<dbReference type="Pfam" id="PF21989">
    <property type="entry name" value="RA_2"/>
    <property type="match status" value="1"/>
</dbReference>
<evidence type="ECO:0000259" key="3">
    <source>
        <dbReference type="PROSITE" id="PS50003"/>
    </source>
</evidence>
<feature type="compositionally biased region" description="Pro residues" evidence="2">
    <location>
        <begin position="682"/>
        <end position="697"/>
    </location>
</feature>
<dbReference type="Gene3D" id="2.30.29.30">
    <property type="entry name" value="Pleckstrin-homology domain (PH domain)/Phosphotyrosine-binding domain (PTB)"/>
    <property type="match status" value="1"/>
</dbReference>
<dbReference type="Ensembl" id="ENSEBUT00000003279.1">
    <property type="protein sequence ID" value="ENSEBUP00000002916.1"/>
    <property type="gene ID" value="ENSEBUG00000002157.1"/>
</dbReference>
<dbReference type="CDD" id="cd01259">
    <property type="entry name" value="PH_APBB1IP"/>
    <property type="match status" value="1"/>
</dbReference>
<feature type="compositionally biased region" description="Pro residues" evidence="2">
    <location>
        <begin position="726"/>
        <end position="753"/>
    </location>
</feature>
<dbReference type="InterPro" id="IPR011993">
    <property type="entry name" value="PH-like_dom_sf"/>
</dbReference>
<dbReference type="InterPro" id="IPR001849">
    <property type="entry name" value="PH_domain"/>
</dbReference>
<feature type="compositionally biased region" description="Pro residues" evidence="2">
    <location>
        <begin position="615"/>
        <end position="641"/>
    </location>
</feature>
<feature type="region of interest" description="Disordered" evidence="2">
    <location>
        <begin position="480"/>
        <end position="844"/>
    </location>
</feature>
<dbReference type="GO" id="GO:0007165">
    <property type="term" value="P:signal transduction"/>
    <property type="evidence" value="ECO:0007669"/>
    <property type="project" value="InterPro"/>
</dbReference>
<feature type="compositionally biased region" description="Pro residues" evidence="2">
    <location>
        <begin position="654"/>
        <end position="668"/>
    </location>
</feature>
<dbReference type="InterPro" id="IPR039664">
    <property type="entry name" value="GRB/APBB1IP"/>
</dbReference>
<dbReference type="PANTHER" id="PTHR11243:SF23">
    <property type="entry name" value="LD06925P"/>
    <property type="match status" value="1"/>
</dbReference>
<dbReference type="SUPFAM" id="SSF54236">
    <property type="entry name" value="Ubiquitin-like"/>
    <property type="match status" value="1"/>
</dbReference>
<dbReference type="InterPro" id="IPR029071">
    <property type="entry name" value="Ubiquitin-like_domsf"/>
</dbReference>
<feature type="domain" description="PH" evidence="3">
    <location>
        <begin position="299"/>
        <end position="408"/>
    </location>
</feature>
<feature type="compositionally biased region" description="Pro residues" evidence="2">
    <location>
        <begin position="587"/>
        <end position="602"/>
    </location>
</feature>
<feature type="region of interest" description="Disordered" evidence="2">
    <location>
        <begin position="93"/>
        <end position="151"/>
    </location>
</feature>
<dbReference type="PRINTS" id="PR01217">
    <property type="entry name" value="PRICHEXTENSN"/>
</dbReference>
<dbReference type="OMA" id="APTMYKF"/>
<feature type="domain" description="Ras-associating" evidence="4">
    <location>
        <begin position="172"/>
        <end position="258"/>
    </location>
</feature>
<dbReference type="InterPro" id="IPR039665">
    <property type="entry name" value="PH_APBB1IP"/>
</dbReference>
<dbReference type="PROSITE" id="PS50200">
    <property type="entry name" value="RA"/>
    <property type="match status" value="1"/>
</dbReference>
<proteinExistence type="predicted"/>
<dbReference type="Ensembl" id="ENSEBUT00000003249.1">
    <property type="protein sequence ID" value="ENSEBUP00000002887.1"/>
    <property type="gene ID" value="ENSEBUG00000002157.1"/>
</dbReference>
<feature type="compositionally biased region" description="Basic and acidic residues" evidence="2">
    <location>
        <begin position="138"/>
        <end position="151"/>
    </location>
</feature>
<feature type="compositionally biased region" description="Polar residues" evidence="2">
    <location>
        <begin position="120"/>
        <end position="130"/>
    </location>
</feature>
<dbReference type="Pfam" id="PF00169">
    <property type="entry name" value="PH"/>
    <property type="match status" value="1"/>
</dbReference>
<dbReference type="SMART" id="SM00314">
    <property type="entry name" value="RA"/>
    <property type="match status" value="1"/>
</dbReference>
<evidence type="ECO:0000256" key="1">
    <source>
        <dbReference type="SAM" id="Coils"/>
    </source>
</evidence>
<feature type="coiled-coil region" evidence="1">
    <location>
        <begin position="57"/>
        <end position="84"/>
    </location>
</feature>
<reference evidence="5" key="1">
    <citation type="submission" date="2025-05" db="UniProtKB">
        <authorList>
            <consortium name="Ensembl"/>
        </authorList>
    </citation>
    <scope>IDENTIFICATION</scope>
</reference>
<keyword evidence="6" id="KW-1185">Reference proteome</keyword>
<evidence type="ECO:0000256" key="2">
    <source>
        <dbReference type="SAM" id="MobiDB-lite"/>
    </source>
</evidence>
<sequence>MAAEGNMAAEGDMEIDKMFGDFIGELDKLSMSIGNGNASTAVEPSIMSWPAFNIDAIMQDEMELDDLMADLSSIEKQLSEMSDDLPCDETKMLKEFSPPIPNDITGGEMNASPHPAPKSSADQSSESSVPTELIPETPRAEDENLTEEEKATRMKAEKIRIALQKMKEAQIRKLVIRVGLTDKSFKNLMVEEQQSVREVLDTLHEKTHTEIGPDWCLLEVNPELCLERFYEDHENLVENLVTWTRDSENLLTFVERREKYSLFRMPENYLLGRKESKEIRDRDKETFLEECFCGSSVFIPELEGELYLKEDGKKTWKKRYFCLRASGIYTLTKGKSKASRDFTCFIQFENVNVYFGIEAKNKLRAPTDHCFALKHPQIQKKSDYIKLLCCDDAKCLQQWVMGIRIAKYGRKLYDNYKDVSRKAAATWVSLMNSATKQPGHERKQSEMPEKPAHALTNTVGNIFCEAWKRGNELSQARKDIPQHQPISSVSAPTSSQQASPKMAIPELSTHAQDNKPIRNQDPVRSPVSTVQSPGKDPSGTLSEKGSAATVLATKRKAPPNCPRRASSLVSIEDQESLQQLGPDNFNLPPPPPDFFPPPPPPLDLSDIPPDQDLEMPPPPNENDIHIPPPPPCFLPPPPPPDESLSTSPSNKFIPPNPPPVSTPQPPPTTIASQIAPPLSSNAPPPPPPLPPPPPPQKAKPTLTLPPSKTLIPSTPLNASPIKSVPLVPPPPHPAPNLAIPSPPPPPPIPPPLAPGVNAQPRPNFVKPKPTEKPSRPVQAPPKPAPSGQVGFLGDLAQTLQKRAKETREQNGSAQPSPGTTPPATLPKPNVPRKPPTPPKRDLTN</sequence>
<dbReference type="AlphaFoldDB" id="A0A8C4NDZ2"/>
<evidence type="ECO:0000313" key="5">
    <source>
        <dbReference type="Ensembl" id="ENSEBUP00000002887.1"/>
    </source>
</evidence>
<dbReference type="Ensembl" id="ENSEBUT00000003235.1">
    <property type="protein sequence ID" value="ENSEBUP00000002873.1"/>
    <property type="gene ID" value="ENSEBUG00000002157.1"/>
</dbReference>
<dbReference type="Proteomes" id="UP000694388">
    <property type="component" value="Unplaced"/>
</dbReference>
<feature type="compositionally biased region" description="Pro residues" evidence="2">
    <location>
        <begin position="818"/>
        <end position="837"/>
    </location>
</feature>
<dbReference type="PROSITE" id="PS50003">
    <property type="entry name" value="PH_DOMAIN"/>
    <property type="match status" value="1"/>
</dbReference>
<dbReference type="GO" id="GO:0005886">
    <property type="term" value="C:plasma membrane"/>
    <property type="evidence" value="ECO:0007669"/>
    <property type="project" value="TreeGrafter"/>
</dbReference>